<dbReference type="EMBL" id="JAAOAQ010000729">
    <property type="protein sequence ID" value="KAF5535892.1"/>
    <property type="molecule type" value="Genomic_DNA"/>
</dbReference>
<organism evidence="2 3">
    <name type="scientific">Fusarium phyllophilum</name>
    <dbReference type="NCBI Taxonomy" id="47803"/>
    <lineage>
        <taxon>Eukaryota</taxon>
        <taxon>Fungi</taxon>
        <taxon>Dikarya</taxon>
        <taxon>Ascomycota</taxon>
        <taxon>Pezizomycotina</taxon>
        <taxon>Sordariomycetes</taxon>
        <taxon>Hypocreomycetidae</taxon>
        <taxon>Hypocreales</taxon>
        <taxon>Nectriaceae</taxon>
        <taxon>Fusarium</taxon>
        <taxon>Fusarium fujikuroi species complex</taxon>
    </lineage>
</organism>
<dbReference type="GO" id="GO:0016491">
    <property type="term" value="F:oxidoreductase activity"/>
    <property type="evidence" value="ECO:0007669"/>
    <property type="project" value="InterPro"/>
</dbReference>
<dbReference type="Gene3D" id="3.50.50.100">
    <property type="match status" value="1"/>
</dbReference>
<dbReference type="Proteomes" id="UP000582016">
    <property type="component" value="Unassembled WGS sequence"/>
</dbReference>
<gene>
    <name evidence="2" type="ORF">FPHYL_13089</name>
</gene>
<comment type="caution">
    <text evidence="2">The sequence shown here is derived from an EMBL/GenBank/DDBJ whole genome shotgun (WGS) entry which is preliminary data.</text>
</comment>
<dbReference type="AlphaFoldDB" id="A0A8H5IF80"/>
<protein>
    <submittedName>
        <fullName evidence="2">Pyridine nucleotide-disulfide oxidoreductase family</fullName>
    </submittedName>
</protein>
<dbReference type="Pfam" id="PF07992">
    <property type="entry name" value="Pyr_redox_2"/>
    <property type="match status" value="1"/>
</dbReference>
<accession>A0A8H5IF80</accession>
<dbReference type="InterPro" id="IPR036188">
    <property type="entry name" value="FAD/NAD-bd_sf"/>
</dbReference>
<dbReference type="InterPro" id="IPR023753">
    <property type="entry name" value="FAD/NAD-binding_dom"/>
</dbReference>
<feature type="domain" description="FAD/NAD(P)-binding" evidence="1">
    <location>
        <begin position="4"/>
        <end position="138"/>
    </location>
</feature>
<keyword evidence="3" id="KW-1185">Reference proteome</keyword>
<name>A0A8H5IF80_9HYPO</name>
<proteinExistence type="predicted"/>
<evidence type="ECO:0000313" key="2">
    <source>
        <dbReference type="EMBL" id="KAF5535892.1"/>
    </source>
</evidence>
<evidence type="ECO:0000313" key="3">
    <source>
        <dbReference type="Proteomes" id="UP000582016"/>
    </source>
</evidence>
<dbReference type="OrthoDB" id="5376590at2759"/>
<sequence>MPSRIVLIGADFAGVWSAVSAQRLINLNNTEQDIEVLVIAPEQALILRPRLYEQDSSKMKQQLEILFRSADGHVKSLSGDESDIAYDRLVLATGSTVARPKSVTGLGEYAFDVHSIAADTKLESHIKSLQSFPVSESRNTVVV</sequence>
<reference evidence="2 3" key="1">
    <citation type="submission" date="2020-05" db="EMBL/GenBank/DDBJ databases">
        <title>Identification and distribution of gene clusters putatively required for synthesis of sphingolipid metabolism inhibitors in phylogenetically diverse species of the filamentous fungus Fusarium.</title>
        <authorList>
            <person name="Kim H.-S."/>
            <person name="Busman M."/>
            <person name="Brown D.W."/>
            <person name="Divon H."/>
            <person name="Uhlig S."/>
            <person name="Proctor R.H."/>
        </authorList>
    </citation>
    <scope>NUCLEOTIDE SEQUENCE [LARGE SCALE GENOMIC DNA]</scope>
    <source>
        <strain evidence="2 3">NRRL 13617</strain>
    </source>
</reference>
<dbReference type="SUPFAM" id="SSF51905">
    <property type="entry name" value="FAD/NAD(P)-binding domain"/>
    <property type="match status" value="1"/>
</dbReference>
<evidence type="ECO:0000259" key="1">
    <source>
        <dbReference type="Pfam" id="PF07992"/>
    </source>
</evidence>